<evidence type="ECO:0000313" key="3">
    <source>
        <dbReference type="EMBL" id="KAK3389148.1"/>
    </source>
</evidence>
<gene>
    <name evidence="3" type="ORF">B0H63DRAFT_463073</name>
</gene>
<reference evidence="3" key="2">
    <citation type="submission" date="2023-06" db="EMBL/GenBank/DDBJ databases">
        <authorList>
            <consortium name="Lawrence Berkeley National Laboratory"/>
            <person name="Haridas S."/>
            <person name="Hensen N."/>
            <person name="Bonometti L."/>
            <person name="Westerberg I."/>
            <person name="Brannstrom I.O."/>
            <person name="Guillou S."/>
            <person name="Cros-Aarteil S."/>
            <person name="Calhoun S."/>
            <person name="Kuo A."/>
            <person name="Mondo S."/>
            <person name="Pangilinan J."/>
            <person name="Riley R."/>
            <person name="LaButti K."/>
            <person name="Andreopoulos B."/>
            <person name="Lipzen A."/>
            <person name="Chen C."/>
            <person name="Yanf M."/>
            <person name="Daum C."/>
            <person name="Ng V."/>
            <person name="Clum A."/>
            <person name="Steindorff A."/>
            <person name="Ohm R."/>
            <person name="Martin F."/>
            <person name="Silar P."/>
            <person name="Natvig D."/>
            <person name="Lalanne C."/>
            <person name="Gautier V."/>
            <person name="Ament-velasquez S.L."/>
            <person name="Kruys A."/>
            <person name="Hutchinson M.I."/>
            <person name="Powell A.J."/>
            <person name="Barry K."/>
            <person name="Miller A.N."/>
            <person name="Grigoriev I.V."/>
            <person name="Debuchy R."/>
            <person name="Gladieux P."/>
            <person name="Thoren M.H."/>
            <person name="Johannesson H."/>
        </authorList>
    </citation>
    <scope>NUCLEOTIDE SEQUENCE</scope>
    <source>
        <strain evidence="3">CBS 232.78</strain>
    </source>
</reference>
<keyword evidence="2" id="KW-1133">Transmembrane helix</keyword>
<keyword evidence="2" id="KW-0472">Membrane</keyword>
<dbReference type="Proteomes" id="UP001285441">
    <property type="component" value="Unassembled WGS sequence"/>
</dbReference>
<proteinExistence type="predicted"/>
<feature type="transmembrane region" description="Helical" evidence="2">
    <location>
        <begin position="504"/>
        <end position="526"/>
    </location>
</feature>
<organism evidence="3 4">
    <name type="scientific">Podospora didyma</name>
    <dbReference type="NCBI Taxonomy" id="330526"/>
    <lineage>
        <taxon>Eukaryota</taxon>
        <taxon>Fungi</taxon>
        <taxon>Dikarya</taxon>
        <taxon>Ascomycota</taxon>
        <taxon>Pezizomycotina</taxon>
        <taxon>Sordariomycetes</taxon>
        <taxon>Sordariomycetidae</taxon>
        <taxon>Sordariales</taxon>
        <taxon>Podosporaceae</taxon>
        <taxon>Podospora</taxon>
    </lineage>
</organism>
<accession>A0AAE0NWK5</accession>
<sequence>MALVRDTARRLLREGTPVGILRKKMHLNLQTKYEAGERPDATPTPKPRIAAPAKDQKKTKKVVHFRQPDTPEKLVDLVAPGPSFVPTPHPLKVAGAPNPSAAAVAKSGQIPESANAVASLEGLDFERVSISTTNLTADQNVSPPPSKQDPIPPTSKLDAFPPASKHGLLPAATPPKRILPSVESDITDGKLDTPHTANETFVSTTPNYSPPSIIITEAGFFSLPSESITDVPQRRQRPRLKVCDLNGLGTPKKPQVSDLMLARPTGRRVSGKKMTFHEMMEREQKRKEVANIEFQKEQLREAGYDEEYVESVVAGTLFRKEQSHTEEAEDDPEVPLPTTGLGARYVGTPCLTSSRGFGFSRGVSRLTATLSPIKDCMLFSGGSDKDKSNQAITAIKTRIGAGGLFSGYTNHSYSNGTSDGDGDSDASGQGDGNGDDEDFDPRRSFGRFATAASSIMDVTDVCNTTVKSVGKGWSQFLDGTAKKVDEDELLEMSGEILSYIGERFLIVGLMILMTLPMLVVVVYKVIKWVVVKVWEMTRRESEHDDRGYEYD</sequence>
<protein>
    <submittedName>
        <fullName evidence="3">Uncharacterized protein</fullName>
    </submittedName>
</protein>
<evidence type="ECO:0000256" key="1">
    <source>
        <dbReference type="SAM" id="MobiDB-lite"/>
    </source>
</evidence>
<evidence type="ECO:0000313" key="4">
    <source>
        <dbReference type="Proteomes" id="UP001285441"/>
    </source>
</evidence>
<keyword evidence="4" id="KW-1185">Reference proteome</keyword>
<dbReference type="AlphaFoldDB" id="A0AAE0NWK5"/>
<reference evidence="3" key="1">
    <citation type="journal article" date="2023" name="Mol. Phylogenet. Evol.">
        <title>Genome-scale phylogeny and comparative genomics of the fungal order Sordariales.</title>
        <authorList>
            <person name="Hensen N."/>
            <person name="Bonometti L."/>
            <person name="Westerberg I."/>
            <person name="Brannstrom I.O."/>
            <person name="Guillou S."/>
            <person name="Cros-Aarteil S."/>
            <person name="Calhoun S."/>
            <person name="Haridas S."/>
            <person name="Kuo A."/>
            <person name="Mondo S."/>
            <person name="Pangilinan J."/>
            <person name="Riley R."/>
            <person name="LaButti K."/>
            <person name="Andreopoulos B."/>
            <person name="Lipzen A."/>
            <person name="Chen C."/>
            <person name="Yan M."/>
            <person name="Daum C."/>
            <person name="Ng V."/>
            <person name="Clum A."/>
            <person name="Steindorff A."/>
            <person name="Ohm R.A."/>
            <person name="Martin F."/>
            <person name="Silar P."/>
            <person name="Natvig D.O."/>
            <person name="Lalanne C."/>
            <person name="Gautier V."/>
            <person name="Ament-Velasquez S.L."/>
            <person name="Kruys A."/>
            <person name="Hutchinson M.I."/>
            <person name="Powell A.J."/>
            <person name="Barry K."/>
            <person name="Miller A.N."/>
            <person name="Grigoriev I.V."/>
            <person name="Debuchy R."/>
            <person name="Gladieux P."/>
            <person name="Hiltunen Thoren M."/>
            <person name="Johannesson H."/>
        </authorList>
    </citation>
    <scope>NUCLEOTIDE SEQUENCE</scope>
    <source>
        <strain evidence="3">CBS 232.78</strain>
    </source>
</reference>
<feature type="region of interest" description="Disordered" evidence="1">
    <location>
        <begin position="136"/>
        <end position="155"/>
    </location>
</feature>
<name>A0AAE0NWK5_9PEZI</name>
<feature type="region of interest" description="Disordered" evidence="1">
    <location>
        <begin position="413"/>
        <end position="441"/>
    </location>
</feature>
<feature type="region of interest" description="Disordered" evidence="1">
    <location>
        <begin position="33"/>
        <end position="62"/>
    </location>
</feature>
<evidence type="ECO:0000256" key="2">
    <source>
        <dbReference type="SAM" id="Phobius"/>
    </source>
</evidence>
<feature type="compositionally biased region" description="Pro residues" evidence="1">
    <location>
        <begin position="142"/>
        <end position="153"/>
    </location>
</feature>
<dbReference type="EMBL" id="JAULSW010000002">
    <property type="protein sequence ID" value="KAK3389148.1"/>
    <property type="molecule type" value="Genomic_DNA"/>
</dbReference>
<keyword evidence="2" id="KW-0812">Transmembrane</keyword>
<comment type="caution">
    <text evidence="3">The sequence shown here is derived from an EMBL/GenBank/DDBJ whole genome shotgun (WGS) entry which is preliminary data.</text>
</comment>